<evidence type="ECO:0000313" key="2">
    <source>
        <dbReference type="EMBL" id="KDR78851.1"/>
    </source>
</evidence>
<dbReference type="EMBL" id="KL142374">
    <property type="protein sequence ID" value="KDR78851.1"/>
    <property type="molecule type" value="Genomic_DNA"/>
</dbReference>
<keyword evidence="3" id="KW-1185">Reference proteome</keyword>
<sequence>MPRVIGDGNKRITPPPHSPPAKINLALPTTTKSQKPGLAAKVGALIRFRRAARRHTDPETDTPPAQQQQQQQRQSLNIVPDSVPILAASPASSIVQSPSQQEPTITLPNAADDLSPNPMHPSAHHPPTKQNLKAWWSHFTLNPKPKQRDILEGPYKGPESSLHSPRLILTYSHSP</sequence>
<evidence type="ECO:0000313" key="3">
    <source>
        <dbReference type="Proteomes" id="UP000027222"/>
    </source>
</evidence>
<protein>
    <submittedName>
        <fullName evidence="2">Uncharacterized protein</fullName>
    </submittedName>
</protein>
<name>A0A067T6U6_GALM3</name>
<evidence type="ECO:0000256" key="1">
    <source>
        <dbReference type="SAM" id="MobiDB-lite"/>
    </source>
</evidence>
<dbReference type="HOGENOM" id="CLU_1532679_0_0_1"/>
<proteinExistence type="predicted"/>
<dbReference type="Proteomes" id="UP000027222">
    <property type="component" value="Unassembled WGS sequence"/>
</dbReference>
<gene>
    <name evidence="2" type="ORF">GALMADRAFT_1274136</name>
</gene>
<organism evidence="2 3">
    <name type="scientific">Galerina marginata (strain CBS 339.88)</name>
    <dbReference type="NCBI Taxonomy" id="685588"/>
    <lineage>
        <taxon>Eukaryota</taxon>
        <taxon>Fungi</taxon>
        <taxon>Dikarya</taxon>
        <taxon>Basidiomycota</taxon>
        <taxon>Agaricomycotina</taxon>
        <taxon>Agaricomycetes</taxon>
        <taxon>Agaricomycetidae</taxon>
        <taxon>Agaricales</taxon>
        <taxon>Agaricineae</taxon>
        <taxon>Strophariaceae</taxon>
        <taxon>Galerina</taxon>
    </lineage>
</organism>
<feature type="region of interest" description="Disordered" evidence="1">
    <location>
        <begin position="1"/>
        <end position="129"/>
    </location>
</feature>
<feature type="compositionally biased region" description="Polar residues" evidence="1">
    <location>
        <begin position="90"/>
        <end position="107"/>
    </location>
</feature>
<accession>A0A067T6U6</accession>
<dbReference type="AlphaFoldDB" id="A0A067T6U6"/>
<feature type="region of interest" description="Disordered" evidence="1">
    <location>
        <begin position="145"/>
        <end position="175"/>
    </location>
</feature>
<reference evidence="3" key="1">
    <citation type="journal article" date="2014" name="Proc. Natl. Acad. Sci. U.S.A.">
        <title>Extensive sampling of basidiomycete genomes demonstrates inadequacy of the white-rot/brown-rot paradigm for wood decay fungi.</title>
        <authorList>
            <person name="Riley R."/>
            <person name="Salamov A.A."/>
            <person name="Brown D.W."/>
            <person name="Nagy L.G."/>
            <person name="Floudas D."/>
            <person name="Held B.W."/>
            <person name="Levasseur A."/>
            <person name="Lombard V."/>
            <person name="Morin E."/>
            <person name="Otillar R."/>
            <person name="Lindquist E.A."/>
            <person name="Sun H."/>
            <person name="LaButti K.M."/>
            <person name="Schmutz J."/>
            <person name="Jabbour D."/>
            <person name="Luo H."/>
            <person name="Baker S.E."/>
            <person name="Pisabarro A.G."/>
            <person name="Walton J.D."/>
            <person name="Blanchette R.A."/>
            <person name="Henrissat B."/>
            <person name="Martin F."/>
            <person name="Cullen D."/>
            <person name="Hibbett D.S."/>
            <person name="Grigoriev I.V."/>
        </authorList>
    </citation>
    <scope>NUCLEOTIDE SEQUENCE [LARGE SCALE GENOMIC DNA]</scope>
    <source>
        <strain evidence="3">CBS 339.88</strain>
    </source>
</reference>